<reference evidence="1" key="1">
    <citation type="journal article" date="2016" name="Proc. Natl. Acad. Sci. U.S.A.">
        <title>Lipid metabolic changes in an early divergent fungus govern the establishment of a mutualistic symbiosis with endobacteria.</title>
        <authorList>
            <person name="Lastovetsky O.A."/>
            <person name="Gaspar M.L."/>
            <person name="Mondo S.J."/>
            <person name="LaButti K.M."/>
            <person name="Sandor L."/>
            <person name="Grigoriev I.V."/>
            <person name="Henry S.A."/>
            <person name="Pawlowska T.E."/>
        </authorList>
    </citation>
    <scope>NUCLEOTIDE SEQUENCE [LARGE SCALE GENOMIC DNA]</scope>
    <source>
        <strain evidence="1">ATCC 52814</strain>
    </source>
</reference>
<evidence type="ECO:0000313" key="1">
    <source>
        <dbReference type="EMBL" id="ORE07596.1"/>
    </source>
</evidence>
<protein>
    <submittedName>
        <fullName evidence="1">Uncharacterized protein</fullName>
    </submittedName>
</protein>
<dbReference type="OrthoDB" id="10258297at2759"/>
<gene>
    <name evidence="1" type="ORF">BCV72DRAFT_249338</name>
</gene>
<name>A0A1X0R6J5_RHIZD</name>
<dbReference type="EMBL" id="KV921901">
    <property type="protein sequence ID" value="ORE07596.1"/>
    <property type="molecule type" value="Genomic_DNA"/>
</dbReference>
<organism evidence="1">
    <name type="scientific">Rhizopus microsporus var. microsporus</name>
    <dbReference type="NCBI Taxonomy" id="86635"/>
    <lineage>
        <taxon>Eukaryota</taxon>
        <taxon>Fungi</taxon>
        <taxon>Fungi incertae sedis</taxon>
        <taxon>Mucoromycota</taxon>
        <taxon>Mucoromycotina</taxon>
        <taxon>Mucoromycetes</taxon>
        <taxon>Mucorales</taxon>
        <taxon>Mucorineae</taxon>
        <taxon>Rhizopodaceae</taxon>
        <taxon>Rhizopus</taxon>
    </lineage>
</organism>
<sequence>MTDYCDVNDVLPNTLTLEDVNMVIDLCVQELASTKKIIILESGYVTTPEYIQSLIEECQHYLYSLAQRQKQKDHKGQARNNKHRLQEPAIIKALEAINCPYHLAEKILPLVRKPLNDRFDEMMQTPYTAQIKMDGDSWVVKQKSREYQTLVSMRNSIYFNYKAICLFKEFLYHFVLYIILDQSYSRAEVEQSTSLCISTEDITKQSITDIKQQRSVIAYFIRENDHKYDKTGVLEMEGLLKKKKLASFIDLFLLQDQQRLFQGSPSIDNEHATR</sequence>
<accession>A0A1X0R6J5</accession>
<dbReference type="Proteomes" id="UP000242414">
    <property type="component" value="Unassembled WGS sequence"/>
</dbReference>
<dbReference type="AlphaFoldDB" id="A0A1X0R6J5"/>
<dbReference type="VEuPathDB" id="FungiDB:BCV72DRAFT_249338"/>
<proteinExistence type="predicted"/>